<accession>A0ABV9UAU5</accession>
<comment type="caution">
    <text evidence="2">The sequence shown here is derived from an EMBL/GenBank/DDBJ whole genome shotgun (WGS) entry which is preliminary data.</text>
</comment>
<dbReference type="NCBIfam" id="NF038150">
    <property type="entry name" value="lanthi_synth_IV"/>
    <property type="match status" value="1"/>
</dbReference>
<evidence type="ECO:0000313" key="2">
    <source>
        <dbReference type="EMBL" id="MFC4913009.1"/>
    </source>
</evidence>
<dbReference type="Gene3D" id="1.50.10.10">
    <property type="match status" value="1"/>
</dbReference>
<dbReference type="CDD" id="cd04791">
    <property type="entry name" value="LanC_SerThrkinase"/>
    <property type="match status" value="1"/>
</dbReference>
<keyword evidence="3" id="KW-1185">Reference proteome</keyword>
<dbReference type="SMART" id="SM00220">
    <property type="entry name" value="S_TKc"/>
    <property type="match status" value="1"/>
</dbReference>
<gene>
    <name evidence="2" type="primary">lanL</name>
    <name evidence="2" type="ORF">ACFPCY_37320</name>
</gene>
<organism evidence="2 3">
    <name type="scientific">Actinomadura gamaensis</name>
    <dbReference type="NCBI Taxonomy" id="1763541"/>
    <lineage>
        <taxon>Bacteria</taxon>
        <taxon>Bacillati</taxon>
        <taxon>Actinomycetota</taxon>
        <taxon>Actinomycetes</taxon>
        <taxon>Streptosporangiales</taxon>
        <taxon>Thermomonosporaceae</taxon>
        <taxon>Actinomadura</taxon>
    </lineage>
</organism>
<dbReference type="Pfam" id="PF25816">
    <property type="entry name" value="RamC_N"/>
    <property type="match status" value="1"/>
</dbReference>
<dbReference type="InterPro" id="IPR057929">
    <property type="entry name" value="RamC_N"/>
</dbReference>
<evidence type="ECO:0000313" key="3">
    <source>
        <dbReference type="Proteomes" id="UP001595872"/>
    </source>
</evidence>
<dbReference type="SMART" id="SM01260">
    <property type="entry name" value="LANC_like"/>
    <property type="match status" value="1"/>
</dbReference>
<dbReference type="Pfam" id="PF00069">
    <property type="entry name" value="Pkinase"/>
    <property type="match status" value="1"/>
</dbReference>
<dbReference type="PRINTS" id="PR01950">
    <property type="entry name" value="LANCSUPER"/>
</dbReference>
<dbReference type="InterPro" id="IPR011009">
    <property type="entry name" value="Kinase-like_dom_sf"/>
</dbReference>
<dbReference type="Proteomes" id="UP001595872">
    <property type="component" value="Unassembled WGS sequence"/>
</dbReference>
<evidence type="ECO:0000259" key="1">
    <source>
        <dbReference type="PROSITE" id="PS50011"/>
    </source>
</evidence>
<dbReference type="Gene3D" id="1.10.510.10">
    <property type="entry name" value="Transferase(Phosphotransferase) domain 1"/>
    <property type="match status" value="1"/>
</dbReference>
<protein>
    <submittedName>
        <fullName evidence="2">Class IV lanthionine synthetase LanL</fullName>
    </submittedName>
</protein>
<sequence length="858" mass="90162">MWVRLDPPSASLPEQGWKIHVSARPATLTETLRVAVPILVRRACAFKVVNGPETLAELNAPGDRVSSVGKAITAYPLPELFGKLAIELAEALCGFAAPVVRSDRRVRPDSPVYYRYGPFVAAYRVSENGAPDLVVTGPDGSEYPGAAGRFFGCPPWEHDPLRVNAGTPLTGDLESPLTSDPATPVGIGEGMPAGDGGPGVVLGGRWLLGEGVQNSSRGRIFRGREPISGREVIVKEAQAYIGGETADTDCRANLRNERRVLAALDGVTGVPQVLDHFRHGEDEFLVLSSVGRRNLTTDVAESGIYPDRPGERDLSVLARELLALLDAVHERGVVVRDLSPKNVVLDEPGTGHRVDFHLVDFELARLDGRQRPGYSRGYCSAEQLAGEPGAVADDYFALGMTLFYAGTGIEPVMIHRDGRRDAEQTLAVLAGAFPQGGPTLARIPGLVSADPAGRIIAAEALRSGVGGRFTGWSHRPVEAEAGTAERLLAHTLAQTVRHGGRLLAPDSPAGPVRLDVWQGTAGLGSELLHHLGDDDARTLAVGLAQHTAKHPLLTAYPPGLAFGRTGIAVFLAASSRRLDDDDLRAAARLAAPPDVGSLAVMEYSDYAQGLAGIGAGHLMLAELTGDEAHLAVAAECARRIAGGKCRSTADDSVAPVSGIVIGLGHAHGRAGLGAFLLAHRDATGAGWAEAAAREHFDFLCGRLPEVLRAAALPSARPMCASWCQGLSGIGSSLLRAAALGDDRCLQLAQDVAETCLLMAPRMGIITQCCGMAGVGELLVDLGAATGQGTWFDEAERVLALMLDRSGGEPGTRPEFPDNSLRGSSGGWATGSAGMLTLLRRLRDHGGPGPWTFGQWTAA</sequence>
<dbReference type="Pfam" id="PF05147">
    <property type="entry name" value="LANC_like"/>
    <property type="match status" value="1"/>
</dbReference>
<proteinExistence type="predicted"/>
<dbReference type="InterPro" id="IPR058053">
    <property type="entry name" value="RamC_C"/>
</dbReference>
<dbReference type="PANTHER" id="PTHR24347">
    <property type="entry name" value="SERINE/THREONINE-PROTEIN KINASE"/>
    <property type="match status" value="1"/>
</dbReference>
<dbReference type="SUPFAM" id="SSF158745">
    <property type="entry name" value="LanC-like"/>
    <property type="match status" value="1"/>
</dbReference>
<dbReference type="EMBL" id="JBHSIT010000014">
    <property type="protein sequence ID" value="MFC4913009.1"/>
    <property type="molecule type" value="Genomic_DNA"/>
</dbReference>
<dbReference type="InterPro" id="IPR000719">
    <property type="entry name" value="Prot_kinase_dom"/>
</dbReference>
<dbReference type="InterPro" id="IPR012341">
    <property type="entry name" value="6hp_glycosidase-like_sf"/>
</dbReference>
<feature type="domain" description="Protein kinase" evidence="1">
    <location>
        <begin position="206"/>
        <end position="477"/>
    </location>
</feature>
<name>A0ABV9UAU5_9ACTN</name>
<dbReference type="RefSeq" id="WP_378263496.1">
    <property type="nucleotide sequence ID" value="NZ_JBHSIT010000014.1"/>
</dbReference>
<reference evidence="3" key="1">
    <citation type="journal article" date="2019" name="Int. J. Syst. Evol. Microbiol.">
        <title>The Global Catalogue of Microorganisms (GCM) 10K type strain sequencing project: providing services to taxonomists for standard genome sequencing and annotation.</title>
        <authorList>
            <consortium name="The Broad Institute Genomics Platform"/>
            <consortium name="The Broad Institute Genome Sequencing Center for Infectious Disease"/>
            <person name="Wu L."/>
            <person name="Ma J."/>
        </authorList>
    </citation>
    <scope>NUCLEOTIDE SEQUENCE [LARGE SCALE GENOMIC DNA]</scope>
    <source>
        <strain evidence="3">KLKA75</strain>
    </source>
</reference>
<dbReference type="PROSITE" id="PS50011">
    <property type="entry name" value="PROTEIN_KINASE_DOM"/>
    <property type="match status" value="1"/>
</dbReference>
<dbReference type="InterPro" id="IPR007822">
    <property type="entry name" value="LANC-like"/>
</dbReference>
<dbReference type="SUPFAM" id="SSF56112">
    <property type="entry name" value="Protein kinase-like (PK-like)"/>
    <property type="match status" value="1"/>
</dbReference>